<dbReference type="PROSITE" id="PS50109">
    <property type="entry name" value="HIS_KIN"/>
    <property type="match status" value="1"/>
</dbReference>
<protein>
    <recommendedName>
        <fullName evidence="3">histidine kinase</fullName>
        <ecNumber evidence="3">2.7.13.3</ecNumber>
    </recommendedName>
</protein>
<dbReference type="EC" id="2.7.13.3" evidence="3"/>
<dbReference type="InterPro" id="IPR033479">
    <property type="entry name" value="dCache_1"/>
</dbReference>
<dbReference type="PANTHER" id="PTHR42713">
    <property type="entry name" value="HISTIDINE KINASE-RELATED"/>
    <property type="match status" value="1"/>
</dbReference>
<dbReference type="RefSeq" id="WP_315950726.1">
    <property type="nucleotide sequence ID" value="NZ_JAWCUD010000002.1"/>
</dbReference>
<evidence type="ECO:0000256" key="9">
    <source>
        <dbReference type="ARBA" id="ARBA00022777"/>
    </source>
</evidence>
<evidence type="ECO:0000256" key="14">
    <source>
        <dbReference type="SAM" id="Phobius"/>
    </source>
</evidence>
<dbReference type="InterPro" id="IPR010559">
    <property type="entry name" value="Sig_transdc_His_kin_internal"/>
</dbReference>
<evidence type="ECO:0000256" key="2">
    <source>
        <dbReference type="ARBA" id="ARBA00004651"/>
    </source>
</evidence>
<dbReference type="Proteomes" id="UP001260980">
    <property type="component" value="Unassembled WGS sequence"/>
</dbReference>
<keyword evidence="12" id="KW-0902">Two-component regulatory system</keyword>
<dbReference type="Gene3D" id="3.30.565.10">
    <property type="entry name" value="Histidine kinase-like ATPase, C-terminal domain"/>
    <property type="match status" value="1"/>
</dbReference>
<reference evidence="17 18" key="1">
    <citation type="submission" date="2023-10" db="EMBL/GenBank/DDBJ databases">
        <title>Paenibacillus strain PFR10 Genome sequencing and assembly.</title>
        <authorList>
            <person name="Kim I."/>
        </authorList>
    </citation>
    <scope>NUCLEOTIDE SEQUENCE [LARGE SCALE GENOMIC DNA]</scope>
    <source>
        <strain evidence="17 18">PFR10</strain>
    </source>
</reference>
<evidence type="ECO:0000256" key="6">
    <source>
        <dbReference type="ARBA" id="ARBA00022679"/>
    </source>
</evidence>
<evidence type="ECO:0000256" key="4">
    <source>
        <dbReference type="ARBA" id="ARBA00022475"/>
    </source>
</evidence>
<name>A0ABU3R9W6_9BACL</name>
<evidence type="ECO:0000256" key="1">
    <source>
        <dbReference type="ARBA" id="ARBA00000085"/>
    </source>
</evidence>
<comment type="catalytic activity">
    <reaction evidence="1">
        <text>ATP + protein L-histidine = ADP + protein N-phospho-L-histidine.</text>
        <dbReference type="EC" id="2.7.13.3"/>
    </reaction>
</comment>
<dbReference type="Pfam" id="PF02743">
    <property type="entry name" value="dCache_1"/>
    <property type="match status" value="1"/>
</dbReference>
<evidence type="ECO:0000256" key="7">
    <source>
        <dbReference type="ARBA" id="ARBA00022692"/>
    </source>
</evidence>
<dbReference type="EMBL" id="JAWCUD010000002">
    <property type="protein sequence ID" value="MDU0201056.1"/>
    <property type="molecule type" value="Genomic_DNA"/>
</dbReference>
<keyword evidence="4" id="KW-1003">Cell membrane</keyword>
<evidence type="ECO:0000256" key="13">
    <source>
        <dbReference type="ARBA" id="ARBA00023136"/>
    </source>
</evidence>
<keyword evidence="11 14" id="KW-1133">Transmembrane helix</keyword>
<dbReference type="SMART" id="SM00387">
    <property type="entry name" value="HATPase_c"/>
    <property type="match status" value="1"/>
</dbReference>
<feature type="transmembrane region" description="Helical" evidence="14">
    <location>
        <begin position="302"/>
        <end position="322"/>
    </location>
</feature>
<keyword evidence="5" id="KW-0597">Phosphoprotein</keyword>
<evidence type="ECO:0000259" key="15">
    <source>
        <dbReference type="PROSITE" id="PS50109"/>
    </source>
</evidence>
<dbReference type="Gene3D" id="6.10.340.10">
    <property type="match status" value="1"/>
</dbReference>
<gene>
    <name evidence="17" type="ORF">RQP52_08150</name>
</gene>
<dbReference type="SMART" id="SM00304">
    <property type="entry name" value="HAMP"/>
    <property type="match status" value="1"/>
</dbReference>
<evidence type="ECO:0000313" key="17">
    <source>
        <dbReference type="EMBL" id="MDU0201056.1"/>
    </source>
</evidence>
<keyword evidence="8" id="KW-0547">Nucleotide-binding</keyword>
<evidence type="ECO:0000256" key="12">
    <source>
        <dbReference type="ARBA" id="ARBA00023012"/>
    </source>
</evidence>
<dbReference type="GO" id="GO:0004673">
    <property type="term" value="F:protein histidine kinase activity"/>
    <property type="evidence" value="ECO:0007669"/>
    <property type="project" value="UniProtKB-EC"/>
</dbReference>
<sequence>MRLIQWISSSLQTKLLTMFIILTCIPLIAVGLISYQKSFKTVFNNSKAAAMLSADQLARDLDTQFIDTRKLLEISKNTQVLRFLFSQEDTYEDTKQILRTMDSYRQTYQYDSVLNITMINLYGRGISERKGLFQLEKNPLRNQHLTHLTKNPDEVLIVPPSEASTLDRIDGFQYSNTNVISIMAAVKQQITHEVIGFIVIDVDDKVVTQFCDNVTIGQTGFYFVVDSSGTPIFKPSTLKATVKLPLPSDLTHILNGTDTNYIDSTEGKPKFVYVAPSLMTGWSIVGYVPLQEIVEEANSIRQLIIITVVLSFIFAVSLHFFISNRLIHPLHLLKSKMQLAASGYLEAKVVPKGNDEVALLGKSFNIMLSKIRKLLEQSIKEQEEIKKSELRALQAQINPHFLYNTLDSIVWMAEAGKNNQVIQLVQSLSKLFRISLSKGRDWIIINKEVEHVHSYLVIQQMRYRDILDYEIQIDSRLNPYPILKMILQPIVENALYHGLKNKRRKGMIRISGLIENEEDIVLTVEDDGIGMSPEKLEQMREYLANDQLPEQTGNEVSGGFGLHNVQQRIKLYYGDKYGVRIDSIQNEGTTVSIRIPLTGGNMP</sequence>
<dbReference type="InterPro" id="IPR051552">
    <property type="entry name" value="HptR"/>
</dbReference>
<dbReference type="Pfam" id="PF00672">
    <property type="entry name" value="HAMP"/>
    <property type="match status" value="1"/>
</dbReference>
<evidence type="ECO:0000256" key="5">
    <source>
        <dbReference type="ARBA" id="ARBA00022553"/>
    </source>
</evidence>
<keyword evidence="6 17" id="KW-0808">Transferase</keyword>
<keyword evidence="13 14" id="KW-0472">Membrane</keyword>
<accession>A0ABU3R9W6</accession>
<dbReference type="CDD" id="cd06225">
    <property type="entry name" value="HAMP"/>
    <property type="match status" value="1"/>
</dbReference>
<organism evidence="17 18">
    <name type="scientific">Paenibacillus violae</name>
    <dbReference type="NCBI Taxonomy" id="3077234"/>
    <lineage>
        <taxon>Bacteria</taxon>
        <taxon>Bacillati</taxon>
        <taxon>Bacillota</taxon>
        <taxon>Bacilli</taxon>
        <taxon>Bacillales</taxon>
        <taxon>Paenibacillaceae</taxon>
        <taxon>Paenibacillus</taxon>
    </lineage>
</organism>
<dbReference type="InterPro" id="IPR003594">
    <property type="entry name" value="HATPase_dom"/>
</dbReference>
<evidence type="ECO:0000256" key="11">
    <source>
        <dbReference type="ARBA" id="ARBA00022989"/>
    </source>
</evidence>
<dbReference type="SUPFAM" id="SSF55874">
    <property type="entry name" value="ATPase domain of HSP90 chaperone/DNA topoisomerase II/histidine kinase"/>
    <property type="match status" value="1"/>
</dbReference>
<dbReference type="PROSITE" id="PS50885">
    <property type="entry name" value="HAMP"/>
    <property type="match status" value="1"/>
</dbReference>
<dbReference type="InterPro" id="IPR003660">
    <property type="entry name" value="HAMP_dom"/>
</dbReference>
<evidence type="ECO:0000256" key="3">
    <source>
        <dbReference type="ARBA" id="ARBA00012438"/>
    </source>
</evidence>
<keyword evidence="18" id="KW-1185">Reference proteome</keyword>
<dbReference type="InterPro" id="IPR005467">
    <property type="entry name" value="His_kinase_dom"/>
</dbReference>
<evidence type="ECO:0000256" key="10">
    <source>
        <dbReference type="ARBA" id="ARBA00022840"/>
    </source>
</evidence>
<feature type="domain" description="HAMP" evidence="16">
    <location>
        <begin position="324"/>
        <end position="376"/>
    </location>
</feature>
<feature type="domain" description="Histidine kinase" evidence="15">
    <location>
        <begin position="483"/>
        <end position="599"/>
    </location>
</feature>
<feature type="transmembrane region" description="Helical" evidence="14">
    <location>
        <begin position="15"/>
        <end position="35"/>
    </location>
</feature>
<comment type="subcellular location">
    <subcellularLocation>
        <location evidence="2">Cell membrane</location>
        <topology evidence="2">Multi-pass membrane protein</topology>
    </subcellularLocation>
</comment>
<keyword evidence="9 17" id="KW-0418">Kinase</keyword>
<comment type="caution">
    <text evidence="17">The sequence shown here is derived from an EMBL/GenBank/DDBJ whole genome shotgun (WGS) entry which is preliminary data.</text>
</comment>
<dbReference type="Pfam" id="PF02518">
    <property type="entry name" value="HATPase_c"/>
    <property type="match status" value="1"/>
</dbReference>
<dbReference type="InterPro" id="IPR036890">
    <property type="entry name" value="HATPase_C_sf"/>
</dbReference>
<evidence type="ECO:0000256" key="8">
    <source>
        <dbReference type="ARBA" id="ARBA00022741"/>
    </source>
</evidence>
<dbReference type="Gene3D" id="3.30.450.20">
    <property type="entry name" value="PAS domain"/>
    <property type="match status" value="2"/>
</dbReference>
<dbReference type="PRINTS" id="PR00344">
    <property type="entry name" value="BCTRLSENSOR"/>
</dbReference>
<proteinExistence type="predicted"/>
<dbReference type="InterPro" id="IPR004358">
    <property type="entry name" value="Sig_transdc_His_kin-like_C"/>
</dbReference>
<keyword evidence="10" id="KW-0067">ATP-binding</keyword>
<evidence type="ECO:0000259" key="16">
    <source>
        <dbReference type="PROSITE" id="PS50885"/>
    </source>
</evidence>
<keyword evidence="7 14" id="KW-0812">Transmembrane</keyword>
<evidence type="ECO:0000313" key="18">
    <source>
        <dbReference type="Proteomes" id="UP001260980"/>
    </source>
</evidence>
<dbReference type="SUPFAM" id="SSF158472">
    <property type="entry name" value="HAMP domain-like"/>
    <property type="match status" value="1"/>
</dbReference>
<dbReference type="Pfam" id="PF06580">
    <property type="entry name" value="His_kinase"/>
    <property type="match status" value="1"/>
</dbReference>
<dbReference type="PANTHER" id="PTHR42713:SF2">
    <property type="entry name" value="TWO-COMPONENT SENSOR KINASE YESM"/>
    <property type="match status" value="1"/>
</dbReference>